<evidence type="ECO:0000256" key="1">
    <source>
        <dbReference type="ARBA" id="ARBA00004323"/>
    </source>
</evidence>
<reference evidence="10 11" key="1">
    <citation type="submission" date="2020-02" db="EMBL/GenBank/DDBJ databases">
        <authorList>
            <person name="Ferguson B K."/>
        </authorList>
    </citation>
    <scope>NUCLEOTIDE SEQUENCE [LARGE SCALE GENOMIC DNA]</scope>
</reference>
<feature type="non-terminal residue" evidence="10">
    <location>
        <position position="61"/>
    </location>
</feature>
<keyword evidence="3" id="KW-0328">Glycosyltransferase</keyword>
<comment type="similarity">
    <text evidence="2">Belongs to the glycosyltransferase 31 family.</text>
</comment>
<dbReference type="EMBL" id="CADCXU010002181">
    <property type="protein sequence ID" value="CAA9994639.1"/>
    <property type="molecule type" value="Genomic_DNA"/>
</dbReference>
<evidence type="ECO:0000256" key="8">
    <source>
        <dbReference type="ARBA" id="ARBA00023034"/>
    </source>
</evidence>
<dbReference type="Proteomes" id="UP000479000">
    <property type="component" value="Unassembled WGS sequence"/>
</dbReference>
<evidence type="ECO:0000256" key="4">
    <source>
        <dbReference type="ARBA" id="ARBA00022679"/>
    </source>
</evidence>
<keyword evidence="9" id="KW-0472">Membrane</keyword>
<sequence length="61" mass="7128">MALKWATYHCPSARYLLKTDDDVFVNAPKLEKFLRNELSPFGARRLILCDVLKNSIVRRSF</sequence>
<keyword evidence="7" id="KW-1133">Transmembrane helix</keyword>
<dbReference type="Pfam" id="PF01762">
    <property type="entry name" value="Galactosyl_T"/>
    <property type="match status" value="1"/>
</dbReference>
<evidence type="ECO:0000256" key="6">
    <source>
        <dbReference type="ARBA" id="ARBA00022968"/>
    </source>
</evidence>
<dbReference type="AlphaFoldDB" id="A0A6H5FXL3"/>
<dbReference type="Gene3D" id="3.90.550.50">
    <property type="match status" value="1"/>
</dbReference>
<dbReference type="GO" id="GO:0000139">
    <property type="term" value="C:Golgi membrane"/>
    <property type="evidence" value="ECO:0007669"/>
    <property type="project" value="UniProtKB-SubCell"/>
</dbReference>
<proteinExistence type="inferred from homology"/>
<name>A0A6H5FXL3_9HEMI</name>
<protein>
    <recommendedName>
        <fullName evidence="12">Hexosyltransferase</fullName>
    </recommendedName>
</protein>
<evidence type="ECO:0000256" key="5">
    <source>
        <dbReference type="ARBA" id="ARBA00022692"/>
    </source>
</evidence>
<evidence type="ECO:0000256" key="2">
    <source>
        <dbReference type="ARBA" id="ARBA00008661"/>
    </source>
</evidence>
<gene>
    <name evidence="10" type="ORF">NTEN_LOCUS1455</name>
</gene>
<evidence type="ECO:0000313" key="11">
    <source>
        <dbReference type="Proteomes" id="UP000479000"/>
    </source>
</evidence>
<keyword evidence="6" id="KW-0735">Signal-anchor</keyword>
<dbReference type="InterPro" id="IPR002659">
    <property type="entry name" value="Glyco_trans_31"/>
</dbReference>
<comment type="subcellular location">
    <subcellularLocation>
        <location evidence="1">Golgi apparatus membrane</location>
        <topology evidence="1">Single-pass type II membrane protein</topology>
    </subcellularLocation>
</comment>
<evidence type="ECO:0000256" key="3">
    <source>
        <dbReference type="ARBA" id="ARBA00022676"/>
    </source>
</evidence>
<evidence type="ECO:0000313" key="10">
    <source>
        <dbReference type="EMBL" id="CAA9994639.1"/>
    </source>
</evidence>
<keyword evidence="4" id="KW-0808">Transferase</keyword>
<evidence type="ECO:0000256" key="7">
    <source>
        <dbReference type="ARBA" id="ARBA00022989"/>
    </source>
</evidence>
<accession>A0A6H5FXL3</accession>
<organism evidence="10 11">
    <name type="scientific">Nesidiocoris tenuis</name>
    <dbReference type="NCBI Taxonomy" id="355587"/>
    <lineage>
        <taxon>Eukaryota</taxon>
        <taxon>Metazoa</taxon>
        <taxon>Ecdysozoa</taxon>
        <taxon>Arthropoda</taxon>
        <taxon>Hexapoda</taxon>
        <taxon>Insecta</taxon>
        <taxon>Pterygota</taxon>
        <taxon>Neoptera</taxon>
        <taxon>Paraneoptera</taxon>
        <taxon>Hemiptera</taxon>
        <taxon>Heteroptera</taxon>
        <taxon>Panheteroptera</taxon>
        <taxon>Cimicomorpha</taxon>
        <taxon>Miridae</taxon>
        <taxon>Dicyphina</taxon>
        <taxon>Nesidiocoris</taxon>
    </lineage>
</organism>
<dbReference type="OrthoDB" id="115198at2759"/>
<keyword evidence="5" id="KW-0812">Transmembrane</keyword>
<keyword evidence="11" id="KW-1185">Reference proteome</keyword>
<dbReference type="GO" id="GO:0016758">
    <property type="term" value="F:hexosyltransferase activity"/>
    <property type="evidence" value="ECO:0007669"/>
    <property type="project" value="InterPro"/>
</dbReference>
<evidence type="ECO:0008006" key="12">
    <source>
        <dbReference type="Google" id="ProtNLM"/>
    </source>
</evidence>
<keyword evidence="8" id="KW-0333">Golgi apparatus</keyword>
<evidence type="ECO:0000256" key="9">
    <source>
        <dbReference type="ARBA" id="ARBA00023136"/>
    </source>
</evidence>